<sequence length="107" mass="12569">YCPFEGCRFGGQEGTDRHFTSVKLLKQHYYKVHAEKKFKCEKCGMGFGMCNLRNYHQATCGMSFQCGDCSCKYTSLMSLTTHCQTKGHRLPTSFTERNFKERRYWYS</sequence>
<dbReference type="AlphaFoldDB" id="A0AA88XI89"/>
<dbReference type="PANTHER" id="PTHR46664">
    <property type="entry name" value="ATM INTERACTOR"/>
    <property type="match status" value="1"/>
</dbReference>
<proteinExistence type="predicted"/>
<evidence type="ECO:0000259" key="1">
    <source>
        <dbReference type="PROSITE" id="PS00028"/>
    </source>
</evidence>
<dbReference type="PROSITE" id="PS00028">
    <property type="entry name" value="ZINC_FINGER_C2H2_1"/>
    <property type="match status" value="1"/>
</dbReference>
<reference evidence="2" key="1">
    <citation type="submission" date="2019-08" db="EMBL/GenBank/DDBJ databases">
        <title>The improved chromosome-level genome for the pearl oyster Pinctada fucata martensii using PacBio sequencing and Hi-C.</title>
        <authorList>
            <person name="Zheng Z."/>
        </authorList>
    </citation>
    <scope>NUCLEOTIDE SEQUENCE</scope>
    <source>
        <strain evidence="2">ZZ-2019</strain>
        <tissue evidence="2">Adductor muscle</tissue>
    </source>
</reference>
<dbReference type="GO" id="GO:0045944">
    <property type="term" value="P:positive regulation of transcription by RNA polymerase II"/>
    <property type="evidence" value="ECO:0007669"/>
    <property type="project" value="InterPro"/>
</dbReference>
<dbReference type="GO" id="GO:0000976">
    <property type="term" value="F:transcription cis-regulatory region binding"/>
    <property type="evidence" value="ECO:0007669"/>
    <property type="project" value="InterPro"/>
</dbReference>
<organism evidence="2 3">
    <name type="scientific">Pinctada imbricata</name>
    <name type="common">Atlantic pearl-oyster</name>
    <name type="synonym">Pinctada martensii</name>
    <dbReference type="NCBI Taxonomy" id="66713"/>
    <lineage>
        <taxon>Eukaryota</taxon>
        <taxon>Metazoa</taxon>
        <taxon>Spiralia</taxon>
        <taxon>Lophotrochozoa</taxon>
        <taxon>Mollusca</taxon>
        <taxon>Bivalvia</taxon>
        <taxon>Autobranchia</taxon>
        <taxon>Pteriomorphia</taxon>
        <taxon>Pterioida</taxon>
        <taxon>Pterioidea</taxon>
        <taxon>Pteriidae</taxon>
        <taxon>Pinctada</taxon>
    </lineage>
</organism>
<dbReference type="EMBL" id="VSWD01000012">
    <property type="protein sequence ID" value="KAK3085851.1"/>
    <property type="molecule type" value="Genomic_DNA"/>
</dbReference>
<keyword evidence="3" id="KW-1185">Reference proteome</keyword>
<dbReference type="GO" id="GO:0005634">
    <property type="term" value="C:nucleus"/>
    <property type="evidence" value="ECO:0007669"/>
    <property type="project" value="TreeGrafter"/>
</dbReference>
<dbReference type="SUPFAM" id="SSF57667">
    <property type="entry name" value="beta-beta-alpha zinc fingers"/>
    <property type="match status" value="1"/>
</dbReference>
<evidence type="ECO:0000313" key="2">
    <source>
        <dbReference type="EMBL" id="KAK3085851.1"/>
    </source>
</evidence>
<dbReference type="PANTHER" id="PTHR46664:SF1">
    <property type="entry name" value="ATM INTERACTOR"/>
    <property type="match status" value="1"/>
</dbReference>
<name>A0AA88XI89_PINIB</name>
<comment type="caution">
    <text evidence="2">The sequence shown here is derived from an EMBL/GenBank/DDBJ whole genome shotgun (WGS) entry which is preliminary data.</text>
</comment>
<accession>A0AA88XI89</accession>
<gene>
    <name evidence="2" type="ORF">FSP39_009641</name>
</gene>
<feature type="non-terminal residue" evidence="2">
    <location>
        <position position="1"/>
    </location>
</feature>
<protein>
    <recommendedName>
        <fullName evidence="1">C2H2-type domain-containing protein</fullName>
    </recommendedName>
</protein>
<dbReference type="InterPro" id="IPR055303">
    <property type="entry name" value="ATMIN"/>
</dbReference>
<dbReference type="InterPro" id="IPR013087">
    <property type="entry name" value="Znf_C2H2_type"/>
</dbReference>
<dbReference type="GO" id="GO:0000981">
    <property type="term" value="F:DNA-binding transcription factor activity, RNA polymerase II-specific"/>
    <property type="evidence" value="ECO:0007669"/>
    <property type="project" value="TreeGrafter"/>
</dbReference>
<evidence type="ECO:0000313" key="3">
    <source>
        <dbReference type="Proteomes" id="UP001186944"/>
    </source>
</evidence>
<feature type="domain" description="C2H2-type" evidence="1">
    <location>
        <begin position="66"/>
        <end position="88"/>
    </location>
</feature>
<dbReference type="Proteomes" id="UP001186944">
    <property type="component" value="Unassembled WGS sequence"/>
</dbReference>
<dbReference type="InterPro" id="IPR036236">
    <property type="entry name" value="Znf_C2H2_sf"/>
</dbReference>